<dbReference type="EMBL" id="BPPX01000042">
    <property type="protein sequence ID" value="GJC89492.1"/>
    <property type="molecule type" value="Genomic_DNA"/>
</dbReference>
<feature type="compositionally biased region" description="Low complexity" evidence="2">
    <location>
        <begin position="208"/>
        <end position="219"/>
    </location>
</feature>
<organism evidence="8 15">
    <name type="scientific">Colletotrichum liriopes</name>
    <dbReference type="NCBI Taxonomy" id="708192"/>
    <lineage>
        <taxon>Eukaryota</taxon>
        <taxon>Fungi</taxon>
        <taxon>Dikarya</taxon>
        <taxon>Ascomycota</taxon>
        <taxon>Pezizomycotina</taxon>
        <taxon>Sordariomycetes</taxon>
        <taxon>Hypocreomycetidae</taxon>
        <taxon>Glomerellales</taxon>
        <taxon>Glomerellaceae</taxon>
        <taxon>Colletotrichum</taxon>
        <taxon>Colletotrichum spaethianum species complex</taxon>
    </lineage>
</organism>
<gene>
    <name evidence="4" type="ORF">ColLi_00457</name>
    <name evidence="5" type="ORF">ColLi_02792</name>
    <name evidence="6" type="ORF">ColLi_04404</name>
    <name evidence="7" type="ORF">ColLi_09054</name>
    <name evidence="8" type="ORF">ColLi_10965</name>
    <name evidence="9" type="ORF">ColLi_12330</name>
    <name evidence="10" type="ORF">ColLi_12884</name>
    <name evidence="11" type="ORF">ColLi_12887</name>
    <name evidence="12" type="ORF">ColLi_12900</name>
    <name evidence="13" type="ORF">ColLi_13294</name>
    <name evidence="14" type="ORF">ColLi_13422</name>
</gene>
<evidence type="ECO:0000313" key="15">
    <source>
        <dbReference type="Proteomes" id="UP001055172"/>
    </source>
</evidence>
<keyword evidence="1" id="KW-0862">Zinc</keyword>
<evidence type="ECO:0000313" key="5">
    <source>
        <dbReference type="EMBL" id="GJC79954.1"/>
    </source>
</evidence>
<keyword evidence="1" id="KW-0863">Zinc-finger</keyword>
<evidence type="ECO:0000259" key="3">
    <source>
        <dbReference type="PROSITE" id="PS50158"/>
    </source>
</evidence>
<dbReference type="EMBL" id="BPPX01000030">
    <property type="protein sequence ID" value="GJC88127.1"/>
    <property type="molecule type" value="Genomic_DNA"/>
</dbReference>
<dbReference type="GO" id="GO:0003676">
    <property type="term" value="F:nucleic acid binding"/>
    <property type="evidence" value="ECO:0007669"/>
    <property type="project" value="InterPro"/>
</dbReference>
<name>A0AA37GXI1_9PEZI</name>
<feature type="compositionally biased region" description="Basic and acidic residues" evidence="2">
    <location>
        <begin position="147"/>
        <end position="157"/>
    </location>
</feature>
<dbReference type="EMBL" id="BPPX01000001">
    <property type="protein sequence ID" value="GJC77619.1"/>
    <property type="molecule type" value="Genomic_DNA"/>
</dbReference>
<dbReference type="Proteomes" id="UP001055172">
    <property type="component" value="Unassembled WGS sequence"/>
</dbReference>
<feature type="region of interest" description="Disordered" evidence="2">
    <location>
        <begin position="120"/>
        <end position="179"/>
    </location>
</feature>
<dbReference type="InterPro" id="IPR001878">
    <property type="entry name" value="Znf_CCHC"/>
</dbReference>
<evidence type="ECO:0000313" key="14">
    <source>
        <dbReference type="EMBL" id="GJC90584.1"/>
    </source>
</evidence>
<evidence type="ECO:0000313" key="9">
    <source>
        <dbReference type="EMBL" id="GJC89492.1"/>
    </source>
</evidence>
<dbReference type="GO" id="GO:0008270">
    <property type="term" value="F:zinc ion binding"/>
    <property type="evidence" value="ECO:0007669"/>
    <property type="project" value="UniProtKB-KW"/>
</dbReference>
<dbReference type="EMBL" id="BPPX01000054">
    <property type="protein sequence ID" value="GJC90456.1"/>
    <property type="molecule type" value="Genomic_DNA"/>
</dbReference>
<evidence type="ECO:0000313" key="8">
    <source>
        <dbReference type="EMBL" id="GJC88127.1"/>
    </source>
</evidence>
<dbReference type="PROSITE" id="PS50158">
    <property type="entry name" value="ZF_CCHC"/>
    <property type="match status" value="1"/>
</dbReference>
<dbReference type="EMBL" id="BPPX01000007">
    <property type="protein sequence ID" value="GJC81566.1"/>
    <property type="molecule type" value="Genomic_DNA"/>
</dbReference>
<dbReference type="Pfam" id="PF00098">
    <property type="entry name" value="zf-CCHC"/>
    <property type="match status" value="1"/>
</dbReference>
<dbReference type="EMBL" id="BPPX01000004">
    <property type="protein sequence ID" value="GJC79954.1"/>
    <property type="molecule type" value="Genomic_DNA"/>
</dbReference>
<dbReference type="EMBL" id="BPPX01000048">
    <property type="protein sequence ID" value="GJC90046.1"/>
    <property type="molecule type" value="Genomic_DNA"/>
</dbReference>
<protein>
    <recommendedName>
        <fullName evidence="3">CCHC-type domain-containing protein</fullName>
    </recommendedName>
</protein>
<sequence>MASAYYAQGGIDGAESPDQFMRYLETCYGDPNAEARALDRLRTIRQKENESFAVFLPKFEKELAEGGGGHWVDVVKINYLKGALNSTLRDRLINIVHIPKDYLEYTQILMRIGSELDSRAHQERYERRRRRLSSPDQSKTKSPVNENTDRMEWEPTKVNRSTIPERSKKKKREDHQRENRRCYKCEEVGHLIRDCPRWEKAKIKKAAPKPAVNDSTTESSESEPDQTSEDSGKE</sequence>
<keyword evidence="15" id="KW-1185">Reference proteome</keyword>
<dbReference type="AlphaFoldDB" id="A0AA37GXI1"/>
<evidence type="ECO:0000313" key="4">
    <source>
        <dbReference type="EMBL" id="GJC77619.1"/>
    </source>
</evidence>
<feature type="region of interest" description="Disordered" evidence="2">
    <location>
        <begin position="196"/>
        <end position="234"/>
    </location>
</feature>
<evidence type="ECO:0000313" key="7">
    <source>
        <dbReference type="EMBL" id="GJC86216.1"/>
    </source>
</evidence>
<evidence type="ECO:0000313" key="6">
    <source>
        <dbReference type="EMBL" id="GJC81566.1"/>
    </source>
</evidence>
<dbReference type="EMBL" id="BPPX01000048">
    <property type="protein sequence ID" value="GJC90049.1"/>
    <property type="molecule type" value="Genomic_DNA"/>
</dbReference>
<evidence type="ECO:0000256" key="1">
    <source>
        <dbReference type="PROSITE-ProRule" id="PRU00047"/>
    </source>
</evidence>
<dbReference type="EMBL" id="BPPX01000048">
    <property type="protein sequence ID" value="GJC90062.1"/>
    <property type="molecule type" value="Genomic_DNA"/>
</dbReference>
<dbReference type="SMART" id="SM00343">
    <property type="entry name" value="ZnF_C2HC"/>
    <property type="match status" value="1"/>
</dbReference>
<dbReference type="InterPro" id="IPR036875">
    <property type="entry name" value="Znf_CCHC_sf"/>
</dbReference>
<evidence type="ECO:0000313" key="12">
    <source>
        <dbReference type="EMBL" id="GJC90062.1"/>
    </source>
</evidence>
<dbReference type="EMBL" id="BPPX01000056">
    <property type="protein sequence ID" value="GJC90584.1"/>
    <property type="molecule type" value="Genomic_DNA"/>
</dbReference>
<comment type="caution">
    <text evidence="8">The sequence shown here is derived from an EMBL/GenBank/DDBJ whole genome shotgun (WGS) entry which is preliminary data.</text>
</comment>
<feature type="domain" description="CCHC-type" evidence="3">
    <location>
        <begin position="180"/>
        <end position="197"/>
    </location>
</feature>
<evidence type="ECO:0000256" key="2">
    <source>
        <dbReference type="SAM" id="MobiDB-lite"/>
    </source>
</evidence>
<evidence type="ECO:0000313" key="10">
    <source>
        <dbReference type="EMBL" id="GJC90046.1"/>
    </source>
</evidence>
<dbReference type="Gene3D" id="4.10.60.10">
    <property type="entry name" value="Zinc finger, CCHC-type"/>
    <property type="match status" value="1"/>
</dbReference>
<dbReference type="EMBL" id="BPPX01000020">
    <property type="protein sequence ID" value="GJC86216.1"/>
    <property type="molecule type" value="Genomic_DNA"/>
</dbReference>
<reference evidence="8 15" key="1">
    <citation type="submission" date="2021-07" db="EMBL/GenBank/DDBJ databases">
        <title>Genome data of Colletotrichum spaethianum.</title>
        <authorList>
            <person name="Utami Y.D."/>
            <person name="Hiruma K."/>
        </authorList>
    </citation>
    <scope>NUCLEOTIDE SEQUENCE [LARGE SCALE GENOMIC DNA]</scope>
    <source>
        <strain evidence="8 15">MAFF 242679</strain>
    </source>
</reference>
<accession>A0AA37GXI1</accession>
<feature type="compositionally biased region" description="Polar residues" evidence="2">
    <location>
        <begin position="134"/>
        <end position="146"/>
    </location>
</feature>
<keyword evidence="1" id="KW-0479">Metal-binding</keyword>
<evidence type="ECO:0000313" key="13">
    <source>
        <dbReference type="EMBL" id="GJC90456.1"/>
    </source>
</evidence>
<proteinExistence type="predicted"/>
<dbReference type="SUPFAM" id="SSF57756">
    <property type="entry name" value="Retrovirus zinc finger-like domains"/>
    <property type="match status" value="1"/>
</dbReference>
<evidence type="ECO:0000313" key="11">
    <source>
        <dbReference type="EMBL" id="GJC90049.1"/>
    </source>
</evidence>